<evidence type="ECO:0000313" key="2">
    <source>
        <dbReference type="Proteomes" id="UP000219167"/>
    </source>
</evidence>
<accession>A0A285UXW9</accession>
<organism evidence="1 2">
    <name type="scientific">Rhizobium subbaraonis</name>
    <dbReference type="NCBI Taxonomy" id="908946"/>
    <lineage>
        <taxon>Bacteria</taxon>
        <taxon>Pseudomonadati</taxon>
        <taxon>Pseudomonadota</taxon>
        <taxon>Alphaproteobacteria</taxon>
        <taxon>Hyphomicrobiales</taxon>
        <taxon>Rhizobiaceae</taxon>
        <taxon>Rhizobium/Agrobacterium group</taxon>
        <taxon>Rhizobium</taxon>
    </lineage>
</organism>
<dbReference type="OrthoDB" id="7691032at2"/>
<dbReference type="AlphaFoldDB" id="A0A285UXW9"/>
<evidence type="ECO:0000313" key="1">
    <source>
        <dbReference type="EMBL" id="SOC46670.1"/>
    </source>
</evidence>
<dbReference type="Proteomes" id="UP000219167">
    <property type="component" value="Unassembled WGS sequence"/>
</dbReference>
<gene>
    <name evidence="1" type="ORF">SAMN05892877_12385</name>
</gene>
<reference evidence="1 2" key="1">
    <citation type="submission" date="2017-08" db="EMBL/GenBank/DDBJ databases">
        <authorList>
            <person name="de Groot N.N."/>
        </authorList>
    </citation>
    <scope>NUCLEOTIDE SEQUENCE [LARGE SCALE GENOMIC DNA]</scope>
    <source>
        <strain evidence="1 2">JC85</strain>
    </source>
</reference>
<dbReference type="EMBL" id="OBQD01000023">
    <property type="protein sequence ID" value="SOC46670.1"/>
    <property type="molecule type" value="Genomic_DNA"/>
</dbReference>
<keyword evidence="2" id="KW-1185">Reference proteome</keyword>
<protein>
    <submittedName>
        <fullName evidence="1">Uncharacterized protein DUF1799</fullName>
    </submittedName>
</protein>
<name>A0A285UXW9_9HYPH</name>
<dbReference type="Pfam" id="PF08809">
    <property type="entry name" value="DUF1799"/>
    <property type="match status" value="1"/>
</dbReference>
<dbReference type="InterPro" id="IPR014915">
    <property type="entry name" value="Phage_TLS_TfmB"/>
</dbReference>
<sequence length="102" mass="11090">MQQFRELNVNVSPVEPDAEEVFEIMECNWPSFSAFLACASQWRVVPAVSGSMAGIATTLVFLGLDHTAVDVTLRRLDAPAHVFEDILAMADAALPVLNEVDA</sequence>
<proteinExistence type="predicted"/>